<evidence type="ECO:0000256" key="3">
    <source>
        <dbReference type="ARBA" id="ARBA00013252"/>
    </source>
</evidence>
<evidence type="ECO:0000256" key="5">
    <source>
        <dbReference type="SAM" id="MobiDB-lite"/>
    </source>
</evidence>
<evidence type="ECO:0000313" key="7">
    <source>
        <dbReference type="Proteomes" id="UP000011566"/>
    </source>
</evidence>
<dbReference type="PATRIC" id="fig|1132509.6.peg.1733"/>
<dbReference type="Pfam" id="PF01329">
    <property type="entry name" value="Pterin_4a"/>
    <property type="match status" value="1"/>
</dbReference>
<dbReference type="OrthoDB" id="10495at2157"/>
<dbReference type="EC" id="4.2.1.96" evidence="3"/>
<proteinExistence type="inferred from homology"/>
<dbReference type="NCBIfam" id="NF002017">
    <property type="entry name" value="PRK00823.1-2"/>
    <property type="match status" value="1"/>
</dbReference>
<dbReference type="eggNOG" id="arCOG02939">
    <property type="taxonomic scope" value="Archaea"/>
</dbReference>
<feature type="compositionally biased region" description="Acidic residues" evidence="5">
    <location>
        <begin position="1"/>
        <end position="11"/>
    </location>
</feature>
<dbReference type="CDD" id="cd00488">
    <property type="entry name" value="PCD_DCoH"/>
    <property type="match status" value="1"/>
</dbReference>
<evidence type="ECO:0000256" key="4">
    <source>
        <dbReference type="ARBA" id="ARBA00023239"/>
    </source>
</evidence>
<dbReference type="PANTHER" id="PTHR12599:SF0">
    <property type="entry name" value="PTERIN-4-ALPHA-CARBINOLAMINE DEHYDRATASE"/>
    <property type="match status" value="1"/>
</dbReference>
<dbReference type="InterPro" id="IPR001533">
    <property type="entry name" value="Pterin_deHydtase"/>
</dbReference>
<comment type="similarity">
    <text evidence="2">Belongs to the pterin-4-alpha-carbinolamine dehydratase family.</text>
</comment>
<comment type="catalytic activity">
    <reaction evidence="1">
        <text>(4aS,6R)-4a-hydroxy-L-erythro-5,6,7,8-tetrahydrobiopterin = (6R)-L-erythro-6,7-dihydrobiopterin + H2O</text>
        <dbReference type="Rhea" id="RHEA:11920"/>
        <dbReference type="ChEBI" id="CHEBI:15377"/>
        <dbReference type="ChEBI" id="CHEBI:15642"/>
        <dbReference type="ChEBI" id="CHEBI:43120"/>
        <dbReference type="EC" id="4.2.1.96"/>
    </reaction>
</comment>
<dbReference type="PANTHER" id="PTHR12599">
    <property type="entry name" value="PTERIN-4-ALPHA-CARBINOLAMINE DEHYDRATASE"/>
    <property type="match status" value="1"/>
</dbReference>
<dbReference type="InterPro" id="IPR036428">
    <property type="entry name" value="PCD_sf"/>
</dbReference>
<keyword evidence="7" id="KW-1185">Reference proteome</keyword>
<protein>
    <recommendedName>
        <fullName evidence="3">4a-hydroxytetrahydrobiopterin dehydratase</fullName>
        <ecNumber evidence="3">4.2.1.96</ecNumber>
    </recommendedName>
</protein>
<dbReference type="Gene3D" id="3.30.1360.20">
    <property type="entry name" value="Transcriptional coactivator/pterin dehydratase"/>
    <property type="match status" value="1"/>
</dbReference>
<evidence type="ECO:0000256" key="2">
    <source>
        <dbReference type="ARBA" id="ARBA00006472"/>
    </source>
</evidence>
<keyword evidence="4 6" id="KW-0456">Lyase</keyword>
<dbReference type="GO" id="GO:0008124">
    <property type="term" value="F:4-alpha-hydroxytetrahydrobiopterin dehydratase activity"/>
    <property type="evidence" value="ECO:0007669"/>
    <property type="project" value="UniProtKB-EC"/>
</dbReference>
<evidence type="ECO:0000313" key="6">
    <source>
        <dbReference type="EMBL" id="EMA39015.1"/>
    </source>
</evidence>
<reference evidence="6 7" key="1">
    <citation type="journal article" date="2014" name="PLoS Genet.">
        <title>Phylogenetically driven sequencing of extremely halophilic archaea reveals strategies for static and dynamic osmo-response.</title>
        <authorList>
            <person name="Becker E.A."/>
            <person name="Seitzer P.M."/>
            <person name="Tritt A."/>
            <person name="Larsen D."/>
            <person name="Krusor M."/>
            <person name="Yao A.I."/>
            <person name="Wu D."/>
            <person name="Madern D."/>
            <person name="Eisen J.A."/>
            <person name="Darling A.E."/>
            <person name="Facciotti M.T."/>
        </authorList>
    </citation>
    <scope>NUCLEOTIDE SEQUENCE [LARGE SCALE GENOMIC DNA]</scope>
    <source>
        <strain evidence="6 7">100A6</strain>
    </source>
</reference>
<feature type="region of interest" description="Disordered" evidence="5">
    <location>
        <begin position="1"/>
        <end position="20"/>
    </location>
</feature>
<dbReference type="Proteomes" id="UP000011566">
    <property type="component" value="Unassembled WGS sequence"/>
</dbReference>
<dbReference type="SUPFAM" id="SSF55248">
    <property type="entry name" value="PCD-like"/>
    <property type="match status" value="1"/>
</dbReference>
<name>M0M3U1_9EURY</name>
<evidence type="ECO:0000256" key="1">
    <source>
        <dbReference type="ARBA" id="ARBA00001554"/>
    </source>
</evidence>
<accession>M0M3U1</accession>
<gene>
    <name evidence="6" type="primary">phhB</name>
    <name evidence="6" type="ORF">C447_07658</name>
</gene>
<comment type="caution">
    <text evidence="6">The sequence shown here is derived from an EMBL/GenBank/DDBJ whole genome shotgun (WGS) entry which is preliminary data.</text>
</comment>
<organism evidence="6 7">
    <name type="scientific">Halococcus hamelinensis 100A6</name>
    <dbReference type="NCBI Taxonomy" id="1132509"/>
    <lineage>
        <taxon>Archaea</taxon>
        <taxon>Methanobacteriati</taxon>
        <taxon>Methanobacteriota</taxon>
        <taxon>Stenosarchaea group</taxon>
        <taxon>Halobacteria</taxon>
        <taxon>Halobacteriales</taxon>
        <taxon>Halococcaceae</taxon>
        <taxon>Halococcus</taxon>
    </lineage>
</organism>
<sequence length="91" mass="10341">MADTLSDDEVDDRAPDGWSRDGEAIVRTYGFDEYLDGVDFANDVAELADEEVHHPEITIRFDEVEVQLTSHEEGGVTEQDVEMAEQFNDQY</sequence>
<dbReference type="EMBL" id="AOMB01000022">
    <property type="protein sequence ID" value="EMA39015.1"/>
    <property type="molecule type" value="Genomic_DNA"/>
</dbReference>
<dbReference type="AlphaFoldDB" id="M0M3U1"/>
<dbReference type="RefSeq" id="WP_007692548.1">
    <property type="nucleotide sequence ID" value="NZ_AJRK01000417.1"/>
</dbReference>
<dbReference type="GO" id="GO:0006729">
    <property type="term" value="P:tetrahydrobiopterin biosynthetic process"/>
    <property type="evidence" value="ECO:0007669"/>
    <property type="project" value="InterPro"/>
</dbReference>